<accession>A0A160TF34</accession>
<protein>
    <submittedName>
        <fullName evidence="3">Probable glutathione S-transferase-related transmembrane protein</fullName>
        <ecNumber evidence="3">2.5.1.18</ecNumber>
    </submittedName>
</protein>
<evidence type="ECO:0000256" key="1">
    <source>
        <dbReference type="ARBA" id="ARBA00006817"/>
    </source>
</evidence>
<reference evidence="3" key="1">
    <citation type="submission" date="2015-10" db="EMBL/GenBank/DDBJ databases">
        <authorList>
            <person name="Gilbert D.G."/>
        </authorList>
    </citation>
    <scope>NUCLEOTIDE SEQUENCE</scope>
</reference>
<keyword evidence="3" id="KW-0812">Transmembrane</keyword>
<evidence type="ECO:0000259" key="2">
    <source>
        <dbReference type="Pfam" id="PF08327"/>
    </source>
</evidence>
<sequence length="163" mass="18382">MTDAMNDSQTCAINHELVLERLIDAPPSAIYRAWTEPALLMQWFCPKPWSVASAELDVRPGGAQTIVMRSPEGQEFPNTGMYLEVVENERIVWTDAYIGDWQPSAKAFMTGIITLTPEGEKTLYRAVVRHWSDEDKKSHENMGFHEGWGKATDQLEALVATLK</sequence>
<dbReference type="GO" id="GO:0004364">
    <property type="term" value="F:glutathione transferase activity"/>
    <property type="evidence" value="ECO:0007669"/>
    <property type="project" value="UniProtKB-EC"/>
</dbReference>
<feature type="domain" description="Activator of Hsp90 ATPase homologue 1/2-like C-terminal" evidence="2">
    <location>
        <begin position="24"/>
        <end position="159"/>
    </location>
</feature>
<dbReference type="AlphaFoldDB" id="A0A160TF34"/>
<proteinExistence type="inferred from homology"/>
<keyword evidence="3" id="KW-0808">Transferase</keyword>
<dbReference type="EMBL" id="CZQC01000044">
    <property type="protein sequence ID" value="CUS41529.1"/>
    <property type="molecule type" value="Genomic_DNA"/>
</dbReference>
<organism evidence="3">
    <name type="scientific">hydrothermal vent metagenome</name>
    <dbReference type="NCBI Taxonomy" id="652676"/>
    <lineage>
        <taxon>unclassified sequences</taxon>
        <taxon>metagenomes</taxon>
        <taxon>ecological metagenomes</taxon>
    </lineage>
</organism>
<comment type="similarity">
    <text evidence="1">Belongs to the AHA1 family.</text>
</comment>
<dbReference type="Pfam" id="PF08327">
    <property type="entry name" value="AHSA1"/>
    <property type="match status" value="1"/>
</dbReference>
<name>A0A160TF34_9ZZZZ</name>
<dbReference type="SUPFAM" id="SSF55961">
    <property type="entry name" value="Bet v1-like"/>
    <property type="match status" value="1"/>
</dbReference>
<dbReference type="EC" id="2.5.1.18" evidence="3"/>
<dbReference type="InterPro" id="IPR023393">
    <property type="entry name" value="START-like_dom_sf"/>
</dbReference>
<dbReference type="CDD" id="cd08896">
    <property type="entry name" value="SRPBCC_CalC_Aha1-like_3"/>
    <property type="match status" value="1"/>
</dbReference>
<gene>
    <name evidence="3" type="ORF">MGWOODY_Tha1995</name>
</gene>
<dbReference type="InterPro" id="IPR013538">
    <property type="entry name" value="ASHA1/2-like_C"/>
</dbReference>
<evidence type="ECO:0000313" key="3">
    <source>
        <dbReference type="EMBL" id="CUS41529.1"/>
    </source>
</evidence>
<dbReference type="Gene3D" id="3.30.530.20">
    <property type="match status" value="1"/>
</dbReference>
<keyword evidence="3" id="KW-0472">Membrane</keyword>